<dbReference type="InterPro" id="IPR050744">
    <property type="entry name" value="AI-2_Isomerase_LsrG"/>
</dbReference>
<gene>
    <name evidence="2" type="ORF">ACFSBL_09170</name>
</gene>
<protein>
    <submittedName>
        <fullName evidence="2">Quinol monooxygenase</fullName>
        <ecNumber evidence="2">1.-.-.-</ecNumber>
    </submittedName>
</protein>
<dbReference type="AlphaFoldDB" id="A0ABD6DID8"/>
<evidence type="ECO:0000313" key="2">
    <source>
        <dbReference type="EMBL" id="MFD1645853.1"/>
    </source>
</evidence>
<feature type="domain" description="ABM" evidence="1">
    <location>
        <begin position="17"/>
        <end position="106"/>
    </location>
</feature>
<name>A0ABD6DID8_9EURY</name>
<sequence length="123" mass="13819">MAAEPTLGPRPSVQPMYVVLTSVPVDPERRTEALELMDELAEQSRAEPGTLAYHATADLSDPNVVRFVERYEDVEAAEAHIETEHYERFTDRLPEFVDGEMETTQFQVGGDVHTHTFGVESLD</sequence>
<dbReference type="Gene3D" id="3.30.70.100">
    <property type="match status" value="1"/>
</dbReference>
<comment type="caution">
    <text evidence="2">The sequence shown here is derived from an EMBL/GenBank/DDBJ whole genome shotgun (WGS) entry which is preliminary data.</text>
</comment>
<accession>A0ABD6DID8</accession>
<dbReference type="RefSeq" id="WP_256398624.1">
    <property type="nucleotide sequence ID" value="NZ_JANHJR010000001.1"/>
</dbReference>
<dbReference type="Proteomes" id="UP001597034">
    <property type="component" value="Unassembled WGS sequence"/>
</dbReference>
<reference evidence="2 3" key="1">
    <citation type="journal article" date="2019" name="Int. J. Syst. Evol. Microbiol.">
        <title>The Global Catalogue of Microorganisms (GCM) 10K type strain sequencing project: providing services to taxonomists for standard genome sequencing and annotation.</title>
        <authorList>
            <consortium name="The Broad Institute Genomics Platform"/>
            <consortium name="The Broad Institute Genome Sequencing Center for Infectious Disease"/>
            <person name="Wu L."/>
            <person name="Ma J."/>
        </authorList>
    </citation>
    <scope>NUCLEOTIDE SEQUENCE [LARGE SCALE GENOMIC DNA]</scope>
    <source>
        <strain evidence="2 3">CGMCC 1.10390</strain>
    </source>
</reference>
<dbReference type="PANTHER" id="PTHR33336">
    <property type="entry name" value="QUINOL MONOOXYGENASE YGIN-RELATED"/>
    <property type="match status" value="1"/>
</dbReference>
<dbReference type="GO" id="GO:0004497">
    <property type="term" value="F:monooxygenase activity"/>
    <property type="evidence" value="ECO:0007669"/>
    <property type="project" value="UniProtKB-KW"/>
</dbReference>
<dbReference type="InterPro" id="IPR011008">
    <property type="entry name" value="Dimeric_a/b-barrel"/>
</dbReference>
<evidence type="ECO:0000259" key="1">
    <source>
        <dbReference type="PROSITE" id="PS51725"/>
    </source>
</evidence>
<dbReference type="SUPFAM" id="SSF54909">
    <property type="entry name" value="Dimeric alpha+beta barrel"/>
    <property type="match status" value="1"/>
</dbReference>
<keyword evidence="2" id="KW-0503">Monooxygenase</keyword>
<dbReference type="PANTHER" id="PTHR33336:SF15">
    <property type="entry name" value="ABM DOMAIN-CONTAINING PROTEIN"/>
    <property type="match status" value="1"/>
</dbReference>
<dbReference type="EC" id="1.-.-.-" evidence="2"/>
<dbReference type="InterPro" id="IPR007138">
    <property type="entry name" value="ABM_dom"/>
</dbReference>
<keyword evidence="2" id="KW-0560">Oxidoreductase</keyword>
<organism evidence="2 3">
    <name type="scientific">Haloarchaeobius litoreus</name>
    <dbReference type="NCBI Taxonomy" id="755306"/>
    <lineage>
        <taxon>Archaea</taxon>
        <taxon>Methanobacteriati</taxon>
        <taxon>Methanobacteriota</taxon>
        <taxon>Stenosarchaea group</taxon>
        <taxon>Halobacteria</taxon>
        <taxon>Halobacteriales</taxon>
        <taxon>Halorubellaceae</taxon>
        <taxon>Haloarchaeobius</taxon>
    </lineage>
</organism>
<keyword evidence="3" id="KW-1185">Reference proteome</keyword>
<dbReference type="PROSITE" id="PS51725">
    <property type="entry name" value="ABM"/>
    <property type="match status" value="1"/>
</dbReference>
<evidence type="ECO:0000313" key="3">
    <source>
        <dbReference type="Proteomes" id="UP001597034"/>
    </source>
</evidence>
<dbReference type="Pfam" id="PF03992">
    <property type="entry name" value="ABM"/>
    <property type="match status" value="1"/>
</dbReference>
<proteinExistence type="predicted"/>
<dbReference type="EMBL" id="JBHUDO010000002">
    <property type="protein sequence ID" value="MFD1645853.1"/>
    <property type="molecule type" value="Genomic_DNA"/>
</dbReference>